<evidence type="ECO:0000313" key="3">
    <source>
        <dbReference type="Proteomes" id="UP001221519"/>
    </source>
</evidence>
<feature type="coiled-coil region" evidence="1">
    <location>
        <begin position="129"/>
        <end position="184"/>
    </location>
</feature>
<proteinExistence type="predicted"/>
<protein>
    <recommendedName>
        <fullName evidence="4">MarR family transcriptional regulator</fullName>
    </recommendedName>
</protein>
<name>A0ABY7XHY3_9BACL</name>
<dbReference type="RefSeq" id="WP_047913015.1">
    <property type="nucleotide sequence ID" value="NZ_CP118109.1"/>
</dbReference>
<sequence length="212" mass="23968">MSENYLESRLTKNEMLVYEYIKLKTEEQGSVQESMIQMAESISEMFKDRISVRKVHSVGGASSKSKKGSAISTATISRAVNRLKAEGIIDIRQSPDSTTPHEYVFLGLPNEEEQVSEILNLADKLNSHLQRFEKLLVNRDKEIHQLKTEKKQLYVQLDAKNEEIRALNESLASLQNELKQINTDGVNPFNDGQFVGITDIGDGVRAYLVKTH</sequence>
<dbReference type="Proteomes" id="UP001221519">
    <property type="component" value="Plasmid unnamed1"/>
</dbReference>
<keyword evidence="3" id="KW-1185">Reference proteome</keyword>
<reference evidence="2 3" key="1">
    <citation type="submission" date="2023-02" db="EMBL/GenBank/DDBJ databases">
        <title>Pathogen: clinical or host-associated sample.</title>
        <authorList>
            <person name="Hergert J."/>
            <person name="Casey R."/>
            <person name="Wagner J."/>
            <person name="Young E.L."/>
            <person name="Oakeson K.F."/>
        </authorList>
    </citation>
    <scope>NUCLEOTIDE SEQUENCE [LARGE SCALE GENOMIC DNA]</scope>
    <source>
        <strain evidence="2 3">2022CK-00829</strain>
        <plasmid evidence="2 3">unnamed1</plasmid>
    </source>
</reference>
<dbReference type="EMBL" id="CP118109">
    <property type="protein sequence ID" value="WDI05218.1"/>
    <property type="molecule type" value="Genomic_DNA"/>
</dbReference>
<gene>
    <name evidence="2" type="ORF">PUW25_25760</name>
</gene>
<accession>A0ABY7XHY3</accession>
<evidence type="ECO:0000256" key="1">
    <source>
        <dbReference type="SAM" id="Coils"/>
    </source>
</evidence>
<keyword evidence="2" id="KW-0614">Plasmid</keyword>
<organism evidence="2 3">
    <name type="scientific">Paenibacillus urinalis</name>
    <dbReference type="NCBI Taxonomy" id="521520"/>
    <lineage>
        <taxon>Bacteria</taxon>
        <taxon>Bacillati</taxon>
        <taxon>Bacillota</taxon>
        <taxon>Bacilli</taxon>
        <taxon>Bacillales</taxon>
        <taxon>Paenibacillaceae</taxon>
        <taxon>Paenibacillus</taxon>
    </lineage>
</organism>
<dbReference type="SUPFAM" id="SSF58100">
    <property type="entry name" value="Bacterial hemolysins"/>
    <property type="match status" value="1"/>
</dbReference>
<evidence type="ECO:0008006" key="4">
    <source>
        <dbReference type="Google" id="ProtNLM"/>
    </source>
</evidence>
<geneLocation type="plasmid" evidence="2 3">
    <name>unnamed1</name>
</geneLocation>
<evidence type="ECO:0000313" key="2">
    <source>
        <dbReference type="EMBL" id="WDI05218.1"/>
    </source>
</evidence>
<keyword evidence="1" id="KW-0175">Coiled coil</keyword>